<reference evidence="1" key="1">
    <citation type="submission" date="2019-04" db="EMBL/GenBank/DDBJ databases">
        <title>Sequencing of skin fungus with MAO and IRED activity.</title>
        <authorList>
            <person name="Marsaioli A.J."/>
            <person name="Bonatto J.M.C."/>
            <person name="Reis Junior O."/>
        </authorList>
    </citation>
    <scope>NUCLEOTIDE SEQUENCE</scope>
    <source>
        <strain evidence="1">28M1</strain>
    </source>
</reference>
<protein>
    <submittedName>
        <fullName evidence="1">Uncharacterized protein</fullName>
    </submittedName>
</protein>
<organism evidence="1 2">
    <name type="scientific">Didymella heteroderae</name>
    <dbReference type="NCBI Taxonomy" id="1769908"/>
    <lineage>
        <taxon>Eukaryota</taxon>
        <taxon>Fungi</taxon>
        <taxon>Dikarya</taxon>
        <taxon>Ascomycota</taxon>
        <taxon>Pezizomycotina</taxon>
        <taxon>Dothideomycetes</taxon>
        <taxon>Pleosporomycetidae</taxon>
        <taxon>Pleosporales</taxon>
        <taxon>Pleosporineae</taxon>
        <taxon>Didymellaceae</taxon>
        <taxon>Didymella</taxon>
    </lineage>
</organism>
<dbReference type="PIRSF" id="PIRSF017393">
    <property type="entry name" value="MTase_SAV2177"/>
    <property type="match status" value="1"/>
</dbReference>
<comment type="caution">
    <text evidence="1">The sequence shown here is derived from an EMBL/GenBank/DDBJ whole genome shotgun (WGS) entry which is preliminary data.</text>
</comment>
<dbReference type="AlphaFoldDB" id="A0A9P4WGN2"/>
<evidence type="ECO:0000313" key="2">
    <source>
        <dbReference type="Proteomes" id="UP000758155"/>
    </source>
</evidence>
<evidence type="ECO:0000313" key="1">
    <source>
        <dbReference type="EMBL" id="KAF3031961.1"/>
    </source>
</evidence>
<dbReference type="InterPro" id="IPR006764">
    <property type="entry name" value="SAM_dep_MeTrfase_SAV2177_type"/>
</dbReference>
<dbReference type="Gene3D" id="3.40.50.150">
    <property type="entry name" value="Vaccinia Virus protein VP39"/>
    <property type="match status" value="1"/>
</dbReference>
<dbReference type="InterPro" id="IPR029063">
    <property type="entry name" value="SAM-dependent_MTases_sf"/>
</dbReference>
<accession>A0A9P4WGN2</accession>
<dbReference type="EMBL" id="SWKV01000116">
    <property type="protein sequence ID" value="KAF3031961.1"/>
    <property type="molecule type" value="Genomic_DNA"/>
</dbReference>
<sequence length="276" mass="31064">MSPRKCDTCLYSNLGPVRGVAGMYDWYQDGINQHPTSVEAGSSVQKHIPNAKLWTRENRAMVNRAIRLLAREGVTQIVDLGSGKPSPHGKSTYEAATKITPNAKVLYVDIEETAVLQGKQWINEGGWGKKVAMIHESALNPASIMKNEEAARVIDWNKPVVLVMSALVHFFRPEQYRPMMDFWKTNLTKGSALVITHGSFDEYDQDALTKVLAHYEGMGMKAYLRSKEELVDVVEGWELMDPGLVRAGNWKPEAREEDEEVPSNFEFWWVGVARLG</sequence>
<dbReference type="Proteomes" id="UP000758155">
    <property type="component" value="Unassembled WGS sequence"/>
</dbReference>
<dbReference type="Pfam" id="PF04672">
    <property type="entry name" value="Methyltransf_19"/>
    <property type="match status" value="1"/>
</dbReference>
<gene>
    <name evidence="1" type="ORF">E8E12_003418</name>
</gene>
<dbReference type="SUPFAM" id="SSF53335">
    <property type="entry name" value="S-adenosyl-L-methionine-dependent methyltransferases"/>
    <property type="match status" value="1"/>
</dbReference>
<proteinExistence type="predicted"/>
<dbReference type="OrthoDB" id="4889334at2759"/>
<keyword evidence="2" id="KW-1185">Reference proteome</keyword>
<name>A0A9P4WGN2_9PLEO</name>